<protein>
    <recommendedName>
        <fullName evidence="4">Protein-L-isoaspartate O-methyltransferase</fullName>
        <ecNumber evidence="3">2.1.1.77</ecNumber>
    </recommendedName>
    <alternativeName>
        <fullName evidence="11">L-isoaspartyl protein carboxyl methyltransferase</fullName>
    </alternativeName>
    <alternativeName>
        <fullName evidence="9">Protein L-isoaspartyl methyltransferase</fullName>
    </alternativeName>
    <alternativeName>
        <fullName evidence="10">Protein-beta-aspartate methyltransferase</fullName>
    </alternativeName>
</protein>
<dbReference type="InterPro" id="IPR000682">
    <property type="entry name" value="PCMT"/>
</dbReference>
<dbReference type="PANTHER" id="PTHR11579">
    <property type="entry name" value="PROTEIN-L-ISOASPARTATE O-METHYLTRANSFERASE"/>
    <property type="match status" value="1"/>
</dbReference>
<dbReference type="PROSITE" id="PS01279">
    <property type="entry name" value="PCMT"/>
    <property type="match status" value="1"/>
</dbReference>
<evidence type="ECO:0000256" key="10">
    <source>
        <dbReference type="ARBA" id="ARBA00031323"/>
    </source>
</evidence>
<reference evidence="12 13" key="1">
    <citation type="submission" date="2024-06" db="EMBL/GenBank/DDBJ databases">
        <title>Genomic Encyclopedia of Type Strains, Phase IV (KMG-IV): sequencing the most valuable type-strain genomes for metagenomic binning, comparative biology and taxonomic classification.</title>
        <authorList>
            <person name="Goeker M."/>
        </authorList>
    </citation>
    <scope>NUCLEOTIDE SEQUENCE [LARGE SCALE GENOMIC DNA]</scope>
    <source>
        <strain evidence="12 13">DSM 29780</strain>
    </source>
</reference>
<evidence type="ECO:0000256" key="4">
    <source>
        <dbReference type="ARBA" id="ARBA00013346"/>
    </source>
</evidence>
<dbReference type="InterPro" id="IPR029063">
    <property type="entry name" value="SAM-dependent_MTases_sf"/>
</dbReference>
<dbReference type="Proteomes" id="UP001549047">
    <property type="component" value="Unassembled WGS sequence"/>
</dbReference>
<comment type="similarity">
    <text evidence="2">Belongs to the methyltransferase superfamily. L-isoaspartyl/D-aspartyl protein methyltransferase family.</text>
</comment>
<accession>A0ABV2IWD5</accession>
<evidence type="ECO:0000256" key="3">
    <source>
        <dbReference type="ARBA" id="ARBA00011890"/>
    </source>
</evidence>
<keyword evidence="5" id="KW-0963">Cytoplasm</keyword>
<evidence type="ECO:0000256" key="2">
    <source>
        <dbReference type="ARBA" id="ARBA00005369"/>
    </source>
</evidence>
<name>A0ABV2IWD5_9HYPH</name>
<proteinExistence type="inferred from homology"/>
<evidence type="ECO:0000313" key="12">
    <source>
        <dbReference type="EMBL" id="MET3612793.1"/>
    </source>
</evidence>
<evidence type="ECO:0000313" key="13">
    <source>
        <dbReference type="Proteomes" id="UP001549047"/>
    </source>
</evidence>
<keyword evidence="8" id="KW-0949">S-adenosyl-L-methionine</keyword>
<organism evidence="12 13">
    <name type="scientific">Rhizobium aquaticum</name>
    <dbReference type="NCBI Taxonomy" id="1549636"/>
    <lineage>
        <taxon>Bacteria</taxon>
        <taxon>Pseudomonadati</taxon>
        <taxon>Pseudomonadota</taxon>
        <taxon>Alphaproteobacteria</taxon>
        <taxon>Hyphomicrobiales</taxon>
        <taxon>Rhizobiaceae</taxon>
        <taxon>Rhizobium/Agrobacterium group</taxon>
        <taxon>Rhizobium</taxon>
    </lineage>
</organism>
<dbReference type="Pfam" id="PF01135">
    <property type="entry name" value="PCMT"/>
    <property type="match status" value="1"/>
</dbReference>
<dbReference type="EC" id="2.1.1.77" evidence="3"/>
<evidence type="ECO:0000256" key="6">
    <source>
        <dbReference type="ARBA" id="ARBA00022603"/>
    </source>
</evidence>
<comment type="caution">
    <text evidence="12">The sequence shown here is derived from an EMBL/GenBank/DDBJ whole genome shotgun (WGS) entry which is preliminary data.</text>
</comment>
<gene>
    <name evidence="12" type="ORF">ABID16_001098</name>
</gene>
<keyword evidence="7 12" id="KW-0808">Transferase</keyword>
<comment type="subcellular location">
    <subcellularLocation>
        <location evidence="1">Cytoplasm</location>
    </subcellularLocation>
</comment>
<dbReference type="EMBL" id="JBEPMB010000001">
    <property type="protein sequence ID" value="MET3612793.1"/>
    <property type="molecule type" value="Genomic_DNA"/>
</dbReference>
<evidence type="ECO:0000256" key="7">
    <source>
        <dbReference type="ARBA" id="ARBA00022679"/>
    </source>
</evidence>
<evidence type="ECO:0000256" key="5">
    <source>
        <dbReference type="ARBA" id="ARBA00022490"/>
    </source>
</evidence>
<sequence length="217" mass="23835">MESGLGDKEEFAALVMRLRSEGVSNASLFNAIEQVPRGLFVPPTYAREAWSRHSIPIECGAFAEGVDLAAKVVHLLNLHPDHRVLEIGTGSGYTASLMGKLCQRVLTVDRYRTLVENAHGRFGKIGGGNIFSRQADGMNGLPGEGTFDRILVTAAFTTMPRIFAEQVVPGGEMLAPMNLEDGRCMMIRFTKVGVRFERTELFEVPYLPLEPHMANAL</sequence>
<evidence type="ECO:0000256" key="9">
    <source>
        <dbReference type="ARBA" id="ARBA00030757"/>
    </source>
</evidence>
<dbReference type="NCBIfam" id="NF001453">
    <property type="entry name" value="PRK00312.1"/>
    <property type="match status" value="1"/>
</dbReference>
<evidence type="ECO:0000256" key="8">
    <source>
        <dbReference type="ARBA" id="ARBA00022691"/>
    </source>
</evidence>
<evidence type="ECO:0000256" key="11">
    <source>
        <dbReference type="ARBA" id="ARBA00031350"/>
    </source>
</evidence>
<dbReference type="SUPFAM" id="SSF53335">
    <property type="entry name" value="S-adenosyl-L-methionine-dependent methyltransferases"/>
    <property type="match status" value="1"/>
</dbReference>
<keyword evidence="13" id="KW-1185">Reference proteome</keyword>
<dbReference type="GO" id="GO:0032259">
    <property type="term" value="P:methylation"/>
    <property type="evidence" value="ECO:0007669"/>
    <property type="project" value="UniProtKB-KW"/>
</dbReference>
<dbReference type="PANTHER" id="PTHR11579:SF0">
    <property type="entry name" value="PROTEIN-L-ISOASPARTATE(D-ASPARTATE) O-METHYLTRANSFERASE"/>
    <property type="match status" value="1"/>
</dbReference>
<dbReference type="Gene3D" id="3.40.50.150">
    <property type="entry name" value="Vaccinia Virus protein VP39"/>
    <property type="match status" value="1"/>
</dbReference>
<dbReference type="RefSeq" id="WP_354555329.1">
    <property type="nucleotide sequence ID" value="NZ_JBEPMB010000001.1"/>
</dbReference>
<dbReference type="GO" id="GO:0004719">
    <property type="term" value="F:protein-L-isoaspartate (D-aspartate) O-methyltransferase activity"/>
    <property type="evidence" value="ECO:0007669"/>
    <property type="project" value="UniProtKB-EC"/>
</dbReference>
<dbReference type="CDD" id="cd02440">
    <property type="entry name" value="AdoMet_MTases"/>
    <property type="match status" value="1"/>
</dbReference>
<keyword evidence="6 12" id="KW-0489">Methyltransferase</keyword>
<evidence type="ECO:0000256" key="1">
    <source>
        <dbReference type="ARBA" id="ARBA00004496"/>
    </source>
</evidence>